<dbReference type="EMBL" id="BAAAHP010000153">
    <property type="protein sequence ID" value="GAA0895062.1"/>
    <property type="molecule type" value="Genomic_DNA"/>
</dbReference>
<dbReference type="PRINTS" id="PR01483">
    <property type="entry name" value="FASYNTHASE"/>
</dbReference>
<evidence type="ECO:0000313" key="4">
    <source>
        <dbReference type="Proteomes" id="UP001499967"/>
    </source>
</evidence>
<comment type="similarity">
    <text evidence="1">Belongs to the enoyl-CoA hydratase/isomerase family.</text>
</comment>
<dbReference type="InterPro" id="IPR002539">
    <property type="entry name" value="MaoC-like_dom"/>
</dbReference>
<organism evidence="3 4">
    <name type="scientific">Pseudonocardia zijingensis</name>
    <dbReference type="NCBI Taxonomy" id="153376"/>
    <lineage>
        <taxon>Bacteria</taxon>
        <taxon>Bacillati</taxon>
        <taxon>Actinomycetota</taxon>
        <taxon>Actinomycetes</taxon>
        <taxon>Pseudonocardiales</taxon>
        <taxon>Pseudonocardiaceae</taxon>
        <taxon>Pseudonocardia</taxon>
    </lineage>
</organism>
<dbReference type="InterPro" id="IPR003965">
    <property type="entry name" value="Fatty_acid_synthase"/>
</dbReference>
<gene>
    <name evidence="3" type="ORF">GCM10009559_49460</name>
</gene>
<keyword evidence="4" id="KW-1185">Reference proteome</keyword>
<dbReference type="Proteomes" id="UP001499967">
    <property type="component" value="Unassembled WGS sequence"/>
</dbReference>
<evidence type="ECO:0000256" key="1">
    <source>
        <dbReference type="ARBA" id="ARBA00005254"/>
    </source>
</evidence>
<feature type="domain" description="MaoC-like" evidence="2">
    <location>
        <begin position="177"/>
        <end position="249"/>
    </location>
</feature>
<accession>A0ABP3YII5</accession>
<protein>
    <submittedName>
        <fullName evidence="3">MaoC/PaaZ C-terminal domain-containing protein</fullName>
    </submittedName>
</protein>
<dbReference type="Gene3D" id="3.10.129.10">
    <property type="entry name" value="Hotdog Thioesterase"/>
    <property type="match status" value="1"/>
</dbReference>
<dbReference type="InterPro" id="IPR029069">
    <property type="entry name" value="HotDog_dom_sf"/>
</dbReference>
<proteinExistence type="inferred from homology"/>
<name>A0ABP3YII5_9PSEU</name>
<dbReference type="PANTHER" id="PTHR43841">
    <property type="entry name" value="3-HYDROXYACYL-THIOESTER DEHYDRATASE HTDX-RELATED"/>
    <property type="match status" value="1"/>
</dbReference>
<comment type="caution">
    <text evidence="3">The sequence shown here is derived from an EMBL/GenBank/DDBJ whole genome shotgun (WGS) entry which is preliminary data.</text>
</comment>
<dbReference type="RefSeq" id="WP_343943937.1">
    <property type="nucleotide sequence ID" value="NZ_BAAAHP010000153.1"/>
</dbReference>
<dbReference type="Pfam" id="PF01575">
    <property type="entry name" value="MaoC_dehydratas"/>
    <property type="match status" value="1"/>
</dbReference>
<dbReference type="PANTHER" id="PTHR43841:SF1">
    <property type="entry name" value="3-HYDROXYACYL-THIOESTER DEHYDRATASE X"/>
    <property type="match status" value="1"/>
</dbReference>
<evidence type="ECO:0000259" key="2">
    <source>
        <dbReference type="Pfam" id="PF01575"/>
    </source>
</evidence>
<sequence>MAGLAPLYVKAAVGAVGPRGTVLPDTELTRDVVVDRDHLAEYAHVCGFPVADTLPVTYPHVLAFGLQVELMARRSFPLALPGLVHVRNRITAHRAVDAAEPLAVRVHAEGLRAHPKGARVDLVAQVDAGGEAVWEGCSTYLARGATAPEGAPDPAEPPGAGDAAAVATWRVGAGTGRRYARVSGDVNPIHLHPWTAKAFGFPRAIAHGMWTAARVLAALQGRLPAALTYDVAFGKPLLLPSTVQLHTVPAGVGWAAEVRGSRGTHLRASITPS</sequence>
<dbReference type="SUPFAM" id="SSF54637">
    <property type="entry name" value="Thioesterase/thiol ester dehydrase-isomerase"/>
    <property type="match status" value="2"/>
</dbReference>
<evidence type="ECO:0000313" key="3">
    <source>
        <dbReference type="EMBL" id="GAA0895062.1"/>
    </source>
</evidence>
<reference evidence="4" key="1">
    <citation type="journal article" date="2019" name="Int. J. Syst. Evol. Microbiol.">
        <title>The Global Catalogue of Microorganisms (GCM) 10K type strain sequencing project: providing services to taxonomists for standard genome sequencing and annotation.</title>
        <authorList>
            <consortium name="The Broad Institute Genomics Platform"/>
            <consortium name="The Broad Institute Genome Sequencing Center for Infectious Disease"/>
            <person name="Wu L."/>
            <person name="Ma J."/>
        </authorList>
    </citation>
    <scope>NUCLEOTIDE SEQUENCE [LARGE SCALE GENOMIC DNA]</scope>
    <source>
        <strain evidence="4">JCM 11117</strain>
    </source>
</reference>